<feature type="transmembrane region" description="Helical" evidence="2">
    <location>
        <begin position="12"/>
        <end position="37"/>
    </location>
</feature>
<feature type="region of interest" description="Disordered" evidence="1">
    <location>
        <begin position="303"/>
        <end position="331"/>
    </location>
</feature>
<evidence type="ECO:0000313" key="5">
    <source>
        <dbReference type="Proteomes" id="UP000309038"/>
    </source>
</evidence>
<feature type="transmembrane region" description="Helical" evidence="2">
    <location>
        <begin position="49"/>
        <end position="73"/>
    </location>
</feature>
<dbReference type="EMBL" id="SGPJ01000337">
    <property type="protein sequence ID" value="THG95302.1"/>
    <property type="molecule type" value="Genomic_DNA"/>
</dbReference>
<keyword evidence="5" id="KW-1185">Reference proteome</keyword>
<evidence type="ECO:0000259" key="3">
    <source>
        <dbReference type="Pfam" id="PF20152"/>
    </source>
</evidence>
<keyword evidence="2" id="KW-0472">Membrane</keyword>
<evidence type="ECO:0000256" key="2">
    <source>
        <dbReference type="SAM" id="Phobius"/>
    </source>
</evidence>
<feature type="transmembrane region" description="Helical" evidence="2">
    <location>
        <begin position="119"/>
        <end position="140"/>
    </location>
</feature>
<keyword evidence="2" id="KW-1133">Transmembrane helix</keyword>
<dbReference type="Proteomes" id="UP000309038">
    <property type="component" value="Unassembled WGS sequence"/>
</dbReference>
<accession>A0A4V3X9S4</accession>
<proteinExistence type="predicted"/>
<gene>
    <name evidence="4" type="ORF">EW026_g6328</name>
</gene>
<dbReference type="PANTHER" id="PTHR40465:SF1">
    <property type="entry name" value="DUF6534 DOMAIN-CONTAINING PROTEIN"/>
    <property type="match status" value="1"/>
</dbReference>
<protein>
    <recommendedName>
        <fullName evidence="3">DUF6534 domain-containing protein</fullName>
    </recommendedName>
</protein>
<evidence type="ECO:0000256" key="1">
    <source>
        <dbReference type="SAM" id="MobiDB-lite"/>
    </source>
</evidence>
<reference evidence="4 5" key="1">
    <citation type="submission" date="2019-02" db="EMBL/GenBank/DDBJ databases">
        <title>Genome sequencing of the rare red list fungi Phlebia centrifuga.</title>
        <authorList>
            <person name="Buettner E."/>
            <person name="Kellner H."/>
        </authorList>
    </citation>
    <scope>NUCLEOTIDE SEQUENCE [LARGE SCALE GENOMIC DNA]</scope>
    <source>
        <strain evidence="4 5">DSM 108282</strain>
    </source>
</reference>
<sequence length="353" mass="39279">MVSVPQVVFDSLGAGLVGTWFAMLLYGIALTQTYSYYLEYPNDSLRVKALVWGIWVLNTLHLAFACHCAYFELVTEAFDLAPLRAFWTLGGSVAMHILIDFIVLLYFVKLSFQLSSKKVRWWLTVALLVPIIMHFVYGMITAERIMLAGYIASLSAFQDTLMIPMLITQVAADVMVTATLCVVLHRNKVGFRRTNRVISKLMIYAVNRGILTSTFALLEVLMISVFPHGIWYGVAEFFVAGREHIYTLNPSNDRDCFMLTTFAITDSSSCSVPLSNVVFHHSHLQSDNAQVLIGQGHMNTREKIDSRSTDGDTLGNGDVGKSVVSSNEDASNEAGPTLFLIVEHTPFISLLKV</sequence>
<dbReference type="AlphaFoldDB" id="A0A4V3X9S4"/>
<evidence type="ECO:0000313" key="4">
    <source>
        <dbReference type="EMBL" id="THG95302.1"/>
    </source>
</evidence>
<name>A0A4V3X9S4_9APHY</name>
<keyword evidence="2" id="KW-0812">Transmembrane</keyword>
<dbReference type="Pfam" id="PF20152">
    <property type="entry name" value="DUF6534"/>
    <property type="match status" value="1"/>
</dbReference>
<feature type="transmembrane region" description="Helical" evidence="2">
    <location>
        <begin position="85"/>
        <end position="107"/>
    </location>
</feature>
<comment type="caution">
    <text evidence="4">The sequence shown here is derived from an EMBL/GenBank/DDBJ whole genome shotgun (WGS) entry which is preliminary data.</text>
</comment>
<feature type="domain" description="DUF6534" evidence="3">
    <location>
        <begin position="170"/>
        <end position="243"/>
    </location>
</feature>
<dbReference type="PANTHER" id="PTHR40465">
    <property type="entry name" value="CHROMOSOME 1, WHOLE GENOME SHOTGUN SEQUENCE"/>
    <property type="match status" value="1"/>
</dbReference>
<organism evidence="4 5">
    <name type="scientific">Hermanssonia centrifuga</name>
    <dbReference type="NCBI Taxonomy" id="98765"/>
    <lineage>
        <taxon>Eukaryota</taxon>
        <taxon>Fungi</taxon>
        <taxon>Dikarya</taxon>
        <taxon>Basidiomycota</taxon>
        <taxon>Agaricomycotina</taxon>
        <taxon>Agaricomycetes</taxon>
        <taxon>Polyporales</taxon>
        <taxon>Meruliaceae</taxon>
        <taxon>Hermanssonia</taxon>
    </lineage>
</organism>
<feature type="transmembrane region" description="Helical" evidence="2">
    <location>
        <begin position="205"/>
        <end position="226"/>
    </location>
</feature>
<feature type="transmembrane region" description="Helical" evidence="2">
    <location>
        <begin position="160"/>
        <end position="184"/>
    </location>
</feature>
<dbReference type="InterPro" id="IPR045339">
    <property type="entry name" value="DUF6534"/>
</dbReference>